<protein>
    <submittedName>
        <fullName evidence="1">Uncharacterized protein</fullName>
    </submittedName>
</protein>
<sequence>MARINLSRYWKKPYSKKHLITKIRKFYFKNGRIPLKREFNMYREYQQRFGSWNNAIKLAGFKPNQVIFSKKFIAKDGHICDSYAEQIIDDWLFKYKI</sequence>
<comment type="caution">
    <text evidence="1">The sequence shown here is derived from an EMBL/GenBank/DDBJ whole genome shotgun (WGS) entry which is preliminary data.</text>
</comment>
<evidence type="ECO:0000313" key="1">
    <source>
        <dbReference type="EMBL" id="GAI04393.1"/>
    </source>
</evidence>
<reference evidence="1" key="1">
    <citation type="journal article" date="2014" name="Front. Microbiol.">
        <title>High frequency of phylogenetically diverse reductive dehalogenase-homologous genes in deep subseafloor sedimentary metagenomes.</title>
        <authorList>
            <person name="Kawai M."/>
            <person name="Futagami T."/>
            <person name="Toyoda A."/>
            <person name="Takaki Y."/>
            <person name="Nishi S."/>
            <person name="Hori S."/>
            <person name="Arai W."/>
            <person name="Tsubouchi T."/>
            <person name="Morono Y."/>
            <person name="Uchiyama I."/>
            <person name="Ito T."/>
            <person name="Fujiyama A."/>
            <person name="Inagaki F."/>
            <person name="Takami H."/>
        </authorList>
    </citation>
    <scope>NUCLEOTIDE SEQUENCE</scope>
    <source>
        <strain evidence="1">Expedition CK06-06</strain>
    </source>
</reference>
<dbReference type="InterPro" id="IPR041025">
    <property type="entry name" value="HNH_repeat"/>
</dbReference>
<feature type="non-terminal residue" evidence="1">
    <location>
        <position position="97"/>
    </location>
</feature>
<accession>X1KCN7</accession>
<dbReference type="EMBL" id="BARV01005858">
    <property type="protein sequence ID" value="GAI04393.1"/>
    <property type="molecule type" value="Genomic_DNA"/>
</dbReference>
<gene>
    <name evidence="1" type="ORF">S06H3_11913</name>
</gene>
<name>X1KCN7_9ZZZZ</name>
<proteinExistence type="predicted"/>
<organism evidence="1">
    <name type="scientific">marine sediment metagenome</name>
    <dbReference type="NCBI Taxonomy" id="412755"/>
    <lineage>
        <taxon>unclassified sequences</taxon>
        <taxon>metagenomes</taxon>
        <taxon>ecological metagenomes</taxon>
    </lineage>
</organism>
<dbReference type="Pfam" id="PF18780">
    <property type="entry name" value="HNH_repeat"/>
    <property type="match status" value="1"/>
</dbReference>
<dbReference type="AlphaFoldDB" id="X1KCN7"/>